<accession>A0ABV7IJ46</accession>
<dbReference type="RefSeq" id="WP_379508107.1">
    <property type="nucleotide sequence ID" value="NZ_JBHRTQ010000001.1"/>
</dbReference>
<protein>
    <submittedName>
        <fullName evidence="2">Class I adenylate-forming enzyme family protein</fullName>
    </submittedName>
</protein>
<evidence type="ECO:0000313" key="3">
    <source>
        <dbReference type="Proteomes" id="UP001595604"/>
    </source>
</evidence>
<dbReference type="InterPro" id="IPR042099">
    <property type="entry name" value="ANL_N_sf"/>
</dbReference>
<dbReference type="EMBL" id="JBHRTQ010000001">
    <property type="protein sequence ID" value="MFC3172710.1"/>
    <property type="molecule type" value="Genomic_DNA"/>
</dbReference>
<reference evidence="3" key="1">
    <citation type="journal article" date="2019" name="Int. J. Syst. Evol. Microbiol.">
        <title>The Global Catalogue of Microorganisms (GCM) 10K type strain sequencing project: providing services to taxonomists for standard genome sequencing and annotation.</title>
        <authorList>
            <consortium name="The Broad Institute Genomics Platform"/>
            <consortium name="The Broad Institute Genome Sequencing Center for Infectious Disease"/>
            <person name="Wu L."/>
            <person name="Ma J."/>
        </authorList>
    </citation>
    <scope>NUCLEOTIDE SEQUENCE [LARGE SCALE GENOMIC DNA]</scope>
    <source>
        <strain evidence="3">KCTC 42984</strain>
    </source>
</reference>
<dbReference type="Proteomes" id="UP001595604">
    <property type="component" value="Unassembled WGS sequence"/>
</dbReference>
<dbReference type="SUPFAM" id="SSF56801">
    <property type="entry name" value="Acetyl-CoA synthetase-like"/>
    <property type="match status" value="1"/>
</dbReference>
<dbReference type="CDD" id="cd04433">
    <property type="entry name" value="AFD_class_I"/>
    <property type="match status" value="1"/>
</dbReference>
<dbReference type="PANTHER" id="PTHR43767">
    <property type="entry name" value="LONG-CHAIN-FATTY-ACID--COA LIGASE"/>
    <property type="match status" value="1"/>
</dbReference>
<feature type="domain" description="AMP-dependent synthetase/ligase" evidence="1">
    <location>
        <begin position="17"/>
        <end position="373"/>
    </location>
</feature>
<name>A0ABV7IJ46_9SPHN</name>
<evidence type="ECO:0000259" key="1">
    <source>
        <dbReference type="Pfam" id="PF00501"/>
    </source>
</evidence>
<evidence type="ECO:0000313" key="2">
    <source>
        <dbReference type="EMBL" id="MFC3172710.1"/>
    </source>
</evidence>
<dbReference type="Gene3D" id="3.30.300.30">
    <property type="match status" value="1"/>
</dbReference>
<dbReference type="InterPro" id="IPR000873">
    <property type="entry name" value="AMP-dep_synth/lig_dom"/>
</dbReference>
<dbReference type="InterPro" id="IPR045851">
    <property type="entry name" value="AMP-bd_C_sf"/>
</dbReference>
<dbReference type="Pfam" id="PF00501">
    <property type="entry name" value="AMP-binding"/>
    <property type="match status" value="1"/>
</dbReference>
<dbReference type="Gene3D" id="3.40.50.12780">
    <property type="entry name" value="N-terminal domain of ligase-like"/>
    <property type="match status" value="1"/>
</dbReference>
<gene>
    <name evidence="2" type="ORF">ACFOD9_00445</name>
</gene>
<dbReference type="InterPro" id="IPR050237">
    <property type="entry name" value="ATP-dep_AMP-bd_enzyme"/>
</dbReference>
<proteinExistence type="predicted"/>
<sequence length="517" mass="53827">MTSETEMMPLTIPALLAHRAARAPHGEALVDETGRIDWAGLEARSAARAAWLVARGVNKTHRVGLLAPNGIDWAITAMAVMRIGAVLVPLSTLLRGGELHDQLAAAGVRHLIAAKAFRGRDYQAELAALDRAALPNLHNLWWLDDLGEEAGEAAQAVAAALALRVVPADDMAVIFTSGSRAAPRGVIHTHGAGLRSVAAGVGPRCVREGTRLYIPMPFFWVGGFATGLVTALVAGATLLTEAVPEPARTLKFLEAEKVTLFRGWPDQAAALARHPDFPATDLSGLTAGSLDPVLPPALQARPGARANLFGMTESFGSWCGWPLDQDLPEGKHGSCGKPFSGTLVRVADPASGAILPAGSEGVLQLGGHNLLRGICGLEREAVFTPDGWFATGDMGRIDADGFVWFTGRADDMVKISGATVYPAEVETALQAIPGVARAYATDLAVDGRTAMGAAVVPTAPGTLDLAALVAAAKDRLSAFKVPARWAMLESEAQVPRNGSGKVDKGALQALLAAGQPG</sequence>
<keyword evidence="3" id="KW-1185">Reference proteome</keyword>
<comment type="caution">
    <text evidence="2">The sequence shown here is derived from an EMBL/GenBank/DDBJ whole genome shotgun (WGS) entry which is preliminary data.</text>
</comment>
<dbReference type="PANTHER" id="PTHR43767:SF10">
    <property type="entry name" value="SURFACTIN SYNTHASE SUBUNIT 1"/>
    <property type="match status" value="1"/>
</dbReference>
<organism evidence="2 3">
    <name type="scientific">Novosphingobium bradum</name>
    <dbReference type="NCBI Taxonomy" id="1737444"/>
    <lineage>
        <taxon>Bacteria</taxon>
        <taxon>Pseudomonadati</taxon>
        <taxon>Pseudomonadota</taxon>
        <taxon>Alphaproteobacteria</taxon>
        <taxon>Sphingomonadales</taxon>
        <taxon>Sphingomonadaceae</taxon>
        <taxon>Novosphingobium</taxon>
    </lineage>
</organism>